<evidence type="ECO:0008006" key="4">
    <source>
        <dbReference type="Google" id="ProtNLM"/>
    </source>
</evidence>
<reference evidence="2 3" key="1">
    <citation type="submission" date="2019-06" db="EMBL/GenBank/DDBJ databases">
        <title>Sequencing the genomes of 1000 actinobacteria strains.</title>
        <authorList>
            <person name="Klenk H.-P."/>
        </authorList>
    </citation>
    <scope>NUCLEOTIDE SEQUENCE [LARGE SCALE GENOMIC DNA]</scope>
    <source>
        <strain evidence="2 3">DSM 4813</strain>
    </source>
</reference>
<keyword evidence="3" id="KW-1185">Reference proteome</keyword>
<evidence type="ECO:0000256" key="1">
    <source>
        <dbReference type="ARBA" id="ARBA00007120"/>
    </source>
</evidence>
<name>A0A542ZVH3_RARFA</name>
<dbReference type="CDD" id="cd00865">
    <property type="entry name" value="PEBP_bact_arch"/>
    <property type="match status" value="1"/>
</dbReference>
<dbReference type="Proteomes" id="UP000315389">
    <property type="component" value="Unassembled WGS sequence"/>
</dbReference>
<dbReference type="InterPro" id="IPR036610">
    <property type="entry name" value="PEBP-like_sf"/>
</dbReference>
<dbReference type="SUPFAM" id="SSF49777">
    <property type="entry name" value="PEBP-like"/>
    <property type="match status" value="1"/>
</dbReference>
<accession>A0A542ZVH3</accession>
<dbReference type="InterPro" id="IPR008914">
    <property type="entry name" value="PEBP"/>
</dbReference>
<dbReference type="NCBIfam" id="TIGR00481">
    <property type="entry name" value="YbhB/YbcL family Raf kinase inhibitor-like protein"/>
    <property type="match status" value="1"/>
</dbReference>
<dbReference type="OrthoDB" id="9797506at2"/>
<proteinExistence type="inferred from homology"/>
<dbReference type="PANTHER" id="PTHR30289">
    <property type="entry name" value="UNCHARACTERIZED PROTEIN YBCL-RELATED"/>
    <property type="match status" value="1"/>
</dbReference>
<gene>
    <name evidence="2" type="ORF">FB461_0865</name>
</gene>
<evidence type="ECO:0000313" key="3">
    <source>
        <dbReference type="Proteomes" id="UP000315389"/>
    </source>
</evidence>
<dbReference type="Pfam" id="PF01161">
    <property type="entry name" value="PBP"/>
    <property type="match status" value="1"/>
</dbReference>
<evidence type="ECO:0000313" key="2">
    <source>
        <dbReference type="EMBL" id="TQL64363.1"/>
    </source>
</evidence>
<protein>
    <recommendedName>
        <fullName evidence="4">PBP family phospholipid-binding protein</fullName>
    </recommendedName>
</protein>
<sequence length="175" mass="18986">MNLDRPQAPAPYSILPTAAPFGVRSDDFADGERLDRVHSGDGENLSPHLAWWGFPPETLSFYITAFDPDAPVPAGWWHWTVIDIAPETTELPRGAGQSDLELPGASFHLRNDGGGHAYSGPTPPAGDRAHRYYFAINALNVDTLDLDDDATATLAAFTALEHTIARAVIMGTYTR</sequence>
<dbReference type="Gene3D" id="3.90.280.10">
    <property type="entry name" value="PEBP-like"/>
    <property type="match status" value="1"/>
</dbReference>
<dbReference type="RefSeq" id="WP_142119253.1">
    <property type="nucleotide sequence ID" value="NZ_BAAASV010000003.1"/>
</dbReference>
<dbReference type="InterPro" id="IPR005247">
    <property type="entry name" value="YbhB_YbcL/LppC-like"/>
</dbReference>
<dbReference type="AlphaFoldDB" id="A0A542ZVH3"/>
<comment type="similarity">
    <text evidence="1">Belongs to the UPF0098 family.</text>
</comment>
<dbReference type="EMBL" id="VFOS01000001">
    <property type="protein sequence ID" value="TQL64363.1"/>
    <property type="molecule type" value="Genomic_DNA"/>
</dbReference>
<dbReference type="PANTHER" id="PTHR30289:SF1">
    <property type="entry name" value="PEBP (PHOSPHATIDYLETHANOLAMINE-BINDING PROTEIN) FAMILY PROTEIN"/>
    <property type="match status" value="1"/>
</dbReference>
<organism evidence="2 3">
    <name type="scientific">Rarobacter faecitabidus</name>
    <dbReference type="NCBI Taxonomy" id="13243"/>
    <lineage>
        <taxon>Bacteria</taxon>
        <taxon>Bacillati</taxon>
        <taxon>Actinomycetota</taxon>
        <taxon>Actinomycetes</taxon>
        <taxon>Micrococcales</taxon>
        <taxon>Rarobacteraceae</taxon>
        <taxon>Rarobacter</taxon>
    </lineage>
</organism>
<comment type="caution">
    <text evidence="2">The sequence shown here is derived from an EMBL/GenBank/DDBJ whole genome shotgun (WGS) entry which is preliminary data.</text>
</comment>